<dbReference type="GeneID" id="64664764"/>
<keyword evidence="2" id="KW-1185">Reference proteome</keyword>
<dbReference type="RefSeq" id="XP_041220531.1">
    <property type="nucleotide sequence ID" value="XM_041370466.1"/>
</dbReference>
<sequence>MLSHSLAGLQHLLTSLQGPSHVGLQDTSNAPMLPDATSSTNTSTIQHIRQLGSFAVLSTLIDILRIISHPSRTSIASSDASSLAPCRTSVAPLLHPIAPLSHPVAPPSHPLAPPSHPLAILLHLHRLHPILLRPSRSSVLSCRTSVPYFRTQENADWRRRS</sequence>
<organism evidence="1 2">
    <name type="scientific">Suillus fuscotomentosus</name>
    <dbReference type="NCBI Taxonomy" id="1912939"/>
    <lineage>
        <taxon>Eukaryota</taxon>
        <taxon>Fungi</taxon>
        <taxon>Dikarya</taxon>
        <taxon>Basidiomycota</taxon>
        <taxon>Agaricomycotina</taxon>
        <taxon>Agaricomycetes</taxon>
        <taxon>Agaricomycetidae</taxon>
        <taxon>Boletales</taxon>
        <taxon>Suillineae</taxon>
        <taxon>Suillaceae</taxon>
        <taxon>Suillus</taxon>
    </lineage>
</organism>
<dbReference type="EMBL" id="JABBWK010000073">
    <property type="protein sequence ID" value="KAG1894955.1"/>
    <property type="molecule type" value="Genomic_DNA"/>
</dbReference>
<accession>A0AAD4DVQ3</accession>
<gene>
    <name evidence="1" type="ORF">F5891DRAFT_1281370</name>
</gene>
<name>A0AAD4DVQ3_9AGAM</name>
<dbReference type="Proteomes" id="UP001195769">
    <property type="component" value="Unassembled WGS sequence"/>
</dbReference>
<reference evidence="1" key="1">
    <citation type="journal article" date="2020" name="New Phytol.">
        <title>Comparative genomics reveals dynamic genome evolution in host specialist ectomycorrhizal fungi.</title>
        <authorList>
            <person name="Lofgren L.A."/>
            <person name="Nguyen N.H."/>
            <person name="Vilgalys R."/>
            <person name="Ruytinx J."/>
            <person name="Liao H.L."/>
            <person name="Branco S."/>
            <person name="Kuo A."/>
            <person name="LaButti K."/>
            <person name="Lipzen A."/>
            <person name="Andreopoulos W."/>
            <person name="Pangilinan J."/>
            <person name="Riley R."/>
            <person name="Hundley H."/>
            <person name="Na H."/>
            <person name="Barry K."/>
            <person name="Grigoriev I.V."/>
            <person name="Stajich J.E."/>
            <person name="Kennedy P.G."/>
        </authorList>
    </citation>
    <scope>NUCLEOTIDE SEQUENCE</scope>
    <source>
        <strain evidence="1">FC203</strain>
    </source>
</reference>
<comment type="caution">
    <text evidence="1">The sequence shown here is derived from an EMBL/GenBank/DDBJ whole genome shotgun (WGS) entry which is preliminary data.</text>
</comment>
<proteinExistence type="predicted"/>
<dbReference type="AlphaFoldDB" id="A0AAD4DVQ3"/>
<evidence type="ECO:0000313" key="2">
    <source>
        <dbReference type="Proteomes" id="UP001195769"/>
    </source>
</evidence>
<protein>
    <submittedName>
        <fullName evidence="1">Uncharacterized protein</fullName>
    </submittedName>
</protein>
<evidence type="ECO:0000313" key="1">
    <source>
        <dbReference type="EMBL" id="KAG1894955.1"/>
    </source>
</evidence>